<sequence length="148" mass="16081">MVCQDLDPSLASPQGSSAPCLRPFNVLDAVLVLRIDQRDTSIGVARIHQILIELAVCMWNAVVSLRRGCAPGSRGVKLNRAVTRWLSWSSMILSYIALAVIPSTSHLTSLSLRCLVFPFVSIVGPVALVRCNARKRLSVRRGGVFAVV</sequence>
<keyword evidence="1" id="KW-0472">Membrane</keyword>
<keyword evidence="3" id="KW-1185">Reference proteome</keyword>
<feature type="transmembrane region" description="Helical" evidence="1">
    <location>
        <begin position="85"/>
        <end position="104"/>
    </location>
</feature>
<reference evidence="2" key="1">
    <citation type="journal article" date="2020" name="Stud. Mycol.">
        <title>101 Dothideomycetes genomes: a test case for predicting lifestyles and emergence of pathogens.</title>
        <authorList>
            <person name="Haridas S."/>
            <person name="Albert R."/>
            <person name="Binder M."/>
            <person name="Bloem J."/>
            <person name="Labutti K."/>
            <person name="Salamov A."/>
            <person name="Andreopoulos B."/>
            <person name="Baker S."/>
            <person name="Barry K."/>
            <person name="Bills G."/>
            <person name="Bluhm B."/>
            <person name="Cannon C."/>
            <person name="Castanera R."/>
            <person name="Culley D."/>
            <person name="Daum C."/>
            <person name="Ezra D."/>
            <person name="Gonzalez J."/>
            <person name="Henrissat B."/>
            <person name="Kuo A."/>
            <person name="Liang C."/>
            <person name="Lipzen A."/>
            <person name="Lutzoni F."/>
            <person name="Magnuson J."/>
            <person name="Mondo S."/>
            <person name="Nolan M."/>
            <person name="Ohm R."/>
            <person name="Pangilinan J."/>
            <person name="Park H.-J."/>
            <person name="Ramirez L."/>
            <person name="Alfaro M."/>
            <person name="Sun H."/>
            <person name="Tritt A."/>
            <person name="Yoshinaga Y."/>
            <person name="Zwiers L.-H."/>
            <person name="Turgeon B."/>
            <person name="Goodwin S."/>
            <person name="Spatafora J."/>
            <person name="Crous P."/>
            <person name="Grigoriev I."/>
        </authorList>
    </citation>
    <scope>NUCLEOTIDE SEQUENCE</scope>
    <source>
        <strain evidence="2">HMLAC05119</strain>
    </source>
</reference>
<evidence type="ECO:0000313" key="3">
    <source>
        <dbReference type="Proteomes" id="UP000800096"/>
    </source>
</evidence>
<name>A0A6A5Q9T3_AMPQU</name>
<organism evidence="2 3">
    <name type="scientific">Ampelomyces quisqualis</name>
    <name type="common">Powdery mildew agent</name>
    <dbReference type="NCBI Taxonomy" id="50730"/>
    <lineage>
        <taxon>Eukaryota</taxon>
        <taxon>Fungi</taxon>
        <taxon>Dikarya</taxon>
        <taxon>Ascomycota</taxon>
        <taxon>Pezizomycotina</taxon>
        <taxon>Dothideomycetes</taxon>
        <taxon>Pleosporomycetidae</taxon>
        <taxon>Pleosporales</taxon>
        <taxon>Pleosporineae</taxon>
        <taxon>Phaeosphaeriaceae</taxon>
        <taxon>Ampelomyces</taxon>
    </lineage>
</organism>
<accession>A0A6A5Q9T3</accession>
<dbReference type="Proteomes" id="UP000800096">
    <property type="component" value="Unassembled WGS sequence"/>
</dbReference>
<gene>
    <name evidence="2" type="ORF">BDU57DRAFT_523480</name>
</gene>
<proteinExistence type="predicted"/>
<evidence type="ECO:0000256" key="1">
    <source>
        <dbReference type="SAM" id="Phobius"/>
    </source>
</evidence>
<dbReference type="AlphaFoldDB" id="A0A6A5Q9T3"/>
<feature type="transmembrane region" description="Helical" evidence="1">
    <location>
        <begin position="110"/>
        <end position="131"/>
    </location>
</feature>
<evidence type="ECO:0000313" key="2">
    <source>
        <dbReference type="EMBL" id="KAF1912112.1"/>
    </source>
</evidence>
<protein>
    <submittedName>
        <fullName evidence="2">Uncharacterized protein</fullName>
    </submittedName>
</protein>
<dbReference type="EMBL" id="ML979141">
    <property type="protein sequence ID" value="KAF1912112.1"/>
    <property type="molecule type" value="Genomic_DNA"/>
</dbReference>
<keyword evidence="1" id="KW-0812">Transmembrane</keyword>
<keyword evidence="1" id="KW-1133">Transmembrane helix</keyword>
<feature type="transmembrane region" description="Helical" evidence="1">
    <location>
        <begin position="47"/>
        <end position="65"/>
    </location>
</feature>